<accession>A0A177N5W5</accession>
<keyword evidence="2" id="KW-1185">Reference proteome</keyword>
<dbReference type="OrthoDB" id="9808310at2"/>
<comment type="caution">
    <text evidence="1">The sequence shown here is derived from an EMBL/GenBank/DDBJ whole genome shotgun (WGS) entry which is preliminary data.</text>
</comment>
<reference evidence="1 2" key="1">
    <citation type="submission" date="2016-03" db="EMBL/GenBank/DDBJ databases">
        <authorList>
            <person name="Ploux O."/>
        </authorList>
    </citation>
    <scope>NUCLEOTIDE SEQUENCE [LARGE SCALE GENOMIC DNA]</scope>
    <source>
        <strain evidence="1 2">R-45370</strain>
    </source>
</reference>
<protein>
    <recommendedName>
        <fullName evidence="3">Peroxidase</fullName>
    </recommendedName>
</protein>
<dbReference type="STRING" id="980561.A1359_13000"/>
<dbReference type="PANTHER" id="PTHR35446">
    <property type="entry name" value="SI:CH211-175M2.5"/>
    <property type="match status" value="1"/>
</dbReference>
<dbReference type="EMBL" id="LUUI01000124">
    <property type="protein sequence ID" value="OAI12984.1"/>
    <property type="molecule type" value="Genomic_DNA"/>
</dbReference>
<dbReference type="AlphaFoldDB" id="A0A177N5W5"/>
<dbReference type="InterPro" id="IPR029032">
    <property type="entry name" value="AhpD-like"/>
</dbReference>
<evidence type="ECO:0000313" key="1">
    <source>
        <dbReference type="EMBL" id="OAI12984.1"/>
    </source>
</evidence>
<dbReference type="Gene3D" id="1.20.1290.10">
    <property type="entry name" value="AhpD-like"/>
    <property type="match status" value="1"/>
</dbReference>
<gene>
    <name evidence="1" type="ORF">A1359_13000</name>
</gene>
<dbReference type="PANTHER" id="PTHR35446:SF2">
    <property type="entry name" value="CARBOXYMUCONOLACTONE DECARBOXYLASE-LIKE DOMAIN-CONTAINING PROTEIN"/>
    <property type="match status" value="1"/>
</dbReference>
<dbReference type="Proteomes" id="UP000078476">
    <property type="component" value="Unassembled WGS sequence"/>
</dbReference>
<evidence type="ECO:0000313" key="2">
    <source>
        <dbReference type="Proteomes" id="UP000078476"/>
    </source>
</evidence>
<dbReference type="SUPFAM" id="SSF69118">
    <property type="entry name" value="AhpD-like"/>
    <property type="match status" value="1"/>
</dbReference>
<name>A0A177N5W5_9GAMM</name>
<sequence>MSFLLSSPGTTNLPDVFQKYPKRGIMILHLIDDIMREESPLTDGERELIFTYISGLNSCSFCFHSHVPAATAYGIDESIFGDMKINLDSPKVDKKLQPILIYAKKLTLTPTQVTKADVDAIYAEGWNEQAFFDVVCICCVVNFMNRFVNGVGVDVDPETAHQTGASVLPTIGYSGWAANLEKSLAS</sequence>
<organism evidence="1 2">
    <name type="scientific">Methylomonas lenta</name>
    <dbReference type="NCBI Taxonomy" id="980561"/>
    <lineage>
        <taxon>Bacteria</taxon>
        <taxon>Pseudomonadati</taxon>
        <taxon>Pseudomonadota</taxon>
        <taxon>Gammaproteobacteria</taxon>
        <taxon>Methylococcales</taxon>
        <taxon>Methylococcaceae</taxon>
        <taxon>Methylomonas</taxon>
    </lineage>
</organism>
<evidence type="ECO:0008006" key="3">
    <source>
        <dbReference type="Google" id="ProtNLM"/>
    </source>
</evidence>
<dbReference type="RefSeq" id="WP_066984748.1">
    <property type="nucleotide sequence ID" value="NZ_LUUI01000124.1"/>
</dbReference>
<proteinExistence type="predicted"/>